<comment type="caution">
    <text evidence="2">The sequence shown here is derived from an EMBL/GenBank/DDBJ whole genome shotgun (WGS) entry which is preliminary data.</text>
</comment>
<evidence type="ECO:0000313" key="2">
    <source>
        <dbReference type="EMBL" id="GAN13535.1"/>
    </source>
</evidence>
<dbReference type="RefSeq" id="WP_007403790.1">
    <property type="nucleotide sequence ID" value="NZ_BBJS01000020.1"/>
</dbReference>
<dbReference type="Pfam" id="PF11860">
    <property type="entry name" value="Muramidase"/>
    <property type="match status" value="1"/>
</dbReference>
<dbReference type="InterPro" id="IPR024408">
    <property type="entry name" value="Muramidase"/>
</dbReference>
<sequence length="300" mass="32845">MTTIRAAVGRGAPNHPDDVTAIQRLLVRHARWLDGAPPPEVNGQYDPATARAILGFQKDGAALAVPDGVVSPRGGTLARLDLDQIAGPQHRIFRSLCWAHQGDTLTEADYATAATTLGCEVAAIKAVADTEARDEPWDMMGRPIILFERHKFAKHTHGLYNRSHPDISTPRWGGYGPSSRQYDRLRRAAMLDETAALKSASWGLFQILGENHGAAGHPTVAAFVDAMMLRRSEHLKAFARFIAANPGMKTAIQARDWATFARAYNGPNYTQNDYDGKMRRAYERFAPATPAPARQPAGVR</sequence>
<dbReference type="EMBL" id="BBJS01000020">
    <property type="protein sequence ID" value="GAN13535.1"/>
    <property type="molecule type" value="Genomic_DNA"/>
</dbReference>
<evidence type="ECO:0000313" key="3">
    <source>
        <dbReference type="Proteomes" id="UP000032025"/>
    </source>
</evidence>
<keyword evidence="3" id="KW-1185">Reference proteome</keyword>
<dbReference type="Gene3D" id="1.10.101.10">
    <property type="entry name" value="PGBD-like superfamily/PGBD"/>
    <property type="match status" value="1"/>
</dbReference>
<gene>
    <name evidence="2" type="ORF">SP6_20_00140</name>
</gene>
<feature type="domain" description="N-acetylmuramidase" evidence="1">
    <location>
        <begin position="120"/>
        <end position="285"/>
    </location>
</feature>
<proteinExistence type="predicted"/>
<reference evidence="2 3" key="1">
    <citation type="submission" date="2014-08" db="EMBL/GenBank/DDBJ databases">
        <title>Whole genome shotgun sequence of Sphingomonas paucimobilis NBRC 13935.</title>
        <authorList>
            <person name="Hosoyama A."/>
            <person name="Hashimoto M."/>
            <person name="Hosoyama Y."/>
            <person name="Noguchi M."/>
            <person name="Uohara A."/>
            <person name="Ohji S."/>
            <person name="Katano-Makiyama Y."/>
            <person name="Ichikawa N."/>
            <person name="Kimura A."/>
            <person name="Yamazoe A."/>
            <person name="Fujita N."/>
        </authorList>
    </citation>
    <scope>NUCLEOTIDE SEQUENCE [LARGE SCALE GENOMIC DNA]</scope>
    <source>
        <strain evidence="2 3">NBRC 13935</strain>
    </source>
</reference>
<dbReference type="AlphaFoldDB" id="A0A0C9M1V1"/>
<accession>A0A0C9M1V1</accession>
<organism evidence="2 3">
    <name type="scientific">Sphingomonas paucimobilis NBRC 13935</name>
    <dbReference type="NCBI Taxonomy" id="1219050"/>
    <lineage>
        <taxon>Bacteria</taxon>
        <taxon>Pseudomonadati</taxon>
        <taxon>Pseudomonadota</taxon>
        <taxon>Alphaproteobacteria</taxon>
        <taxon>Sphingomonadales</taxon>
        <taxon>Sphingomonadaceae</taxon>
        <taxon>Sphingomonas</taxon>
    </lineage>
</organism>
<name>A0A0C9M1V1_SPHPI</name>
<dbReference type="Proteomes" id="UP000032025">
    <property type="component" value="Unassembled WGS sequence"/>
</dbReference>
<dbReference type="InterPro" id="IPR036366">
    <property type="entry name" value="PGBDSf"/>
</dbReference>
<protein>
    <submittedName>
        <fullName evidence="2">DNA, contig: SP620</fullName>
    </submittedName>
</protein>
<dbReference type="GeneID" id="78527196"/>
<evidence type="ECO:0000259" key="1">
    <source>
        <dbReference type="Pfam" id="PF11860"/>
    </source>
</evidence>